<proteinExistence type="predicted"/>
<organism evidence="1">
    <name type="scientific">Anguilla anguilla</name>
    <name type="common">European freshwater eel</name>
    <name type="synonym">Muraena anguilla</name>
    <dbReference type="NCBI Taxonomy" id="7936"/>
    <lineage>
        <taxon>Eukaryota</taxon>
        <taxon>Metazoa</taxon>
        <taxon>Chordata</taxon>
        <taxon>Craniata</taxon>
        <taxon>Vertebrata</taxon>
        <taxon>Euteleostomi</taxon>
        <taxon>Actinopterygii</taxon>
        <taxon>Neopterygii</taxon>
        <taxon>Teleostei</taxon>
        <taxon>Anguilliformes</taxon>
        <taxon>Anguillidae</taxon>
        <taxon>Anguilla</taxon>
    </lineage>
</organism>
<name>A0A0E9TLH7_ANGAN</name>
<sequence>MLHGQRVFSQYSLKCKSQWVNILSFPFQVCHIDGLTIYFFSNTDI</sequence>
<protein>
    <submittedName>
        <fullName evidence="1">Uncharacterized protein</fullName>
    </submittedName>
</protein>
<evidence type="ECO:0000313" key="1">
    <source>
        <dbReference type="EMBL" id="JAH54451.1"/>
    </source>
</evidence>
<reference evidence="1" key="1">
    <citation type="submission" date="2014-11" db="EMBL/GenBank/DDBJ databases">
        <authorList>
            <person name="Amaro Gonzalez C."/>
        </authorList>
    </citation>
    <scope>NUCLEOTIDE SEQUENCE</scope>
</reference>
<dbReference type="AlphaFoldDB" id="A0A0E9TLH7"/>
<dbReference type="EMBL" id="GBXM01054126">
    <property type="protein sequence ID" value="JAH54451.1"/>
    <property type="molecule type" value="Transcribed_RNA"/>
</dbReference>
<reference evidence="1" key="2">
    <citation type="journal article" date="2015" name="Fish Shellfish Immunol.">
        <title>Early steps in the European eel (Anguilla anguilla)-Vibrio vulnificus interaction in the gills: Role of the RtxA13 toxin.</title>
        <authorList>
            <person name="Callol A."/>
            <person name="Pajuelo D."/>
            <person name="Ebbesson L."/>
            <person name="Teles M."/>
            <person name="MacKenzie S."/>
            <person name="Amaro C."/>
        </authorList>
    </citation>
    <scope>NUCLEOTIDE SEQUENCE</scope>
</reference>
<accession>A0A0E9TLH7</accession>